<name>A0A2G9YU31_9BACT</name>
<organism evidence="1 2">
    <name type="scientific">Candidatus Nealsonbacteria bacterium CG23_combo_of_CG06-09_8_20_14_all_39_17</name>
    <dbReference type="NCBI Taxonomy" id="1974722"/>
    <lineage>
        <taxon>Bacteria</taxon>
        <taxon>Candidatus Nealsoniibacteriota</taxon>
    </lineage>
</organism>
<comment type="caution">
    <text evidence="1">The sequence shown here is derived from an EMBL/GenBank/DDBJ whole genome shotgun (WGS) entry which is preliminary data.</text>
</comment>
<dbReference type="AlphaFoldDB" id="A0A2G9YU31"/>
<protein>
    <submittedName>
        <fullName evidence="1">Uncharacterized protein</fullName>
    </submittedName>
</protein>
<proteinExistence type="predicted"/>
<sequence length="303" mass="35267">MDNFTAKLKKADSNDLYEISLKSSVAKKGEVFIFEKGEMGDLFDRTKAEKIRENFLKNNIKVKQITNIPILPKFTENDEFINKVMTFRYVPKDIFSIDNEILIFDDTVAIYNKEELLIIEDKKFADNQRQLFTSIWDQGQSPKLAFEYKPNHSYYKNLNYFINDLQIIVWPDADAKESYKGFSEEQLGAYIKNIVSSDTHYNDATYIIAFIWSLDGEKMMDIWKFNSNYVDDRSGPLGDVRVYRDGKLCNDKDFAIASGNTLLILGYEEKIRRQSKDLKEYLGGPAPKLPLEIMNGKDFFNEK</sequence>
<dbReference type="Proteomes" id="UP000229976">
    <property type="component" value="Unassembled WGS sequence"/>
</dbReference>
<accession>A0A2G9YU31</accession>
<reference evidence="1 2" key="1">
    <citation type="submission" date="2017-09" db="EMBL/GenBank/DDBJ databases">
        <title>Depth-based differentiation of microbial function through sediment-hosted aquifers and enrichment of novel symbionts in the deep terrestrial subsurface.</title>
        <authorList>
            <person name="Probst A.J."/>
            <person name="Ladd B."/>
            <person name="Jarett J.K."/>
            <person name="Geller-Mcgrath D.E."/>
            <person name="Sieber C.M."/>
            <person name="Emerson J.B."/>
            <person name="Anantharaman K."/>
            <person name="Thomas B.C."/>
            <person name="Malmstrom R."/>
            <person name="Stieglmeier M."/>
            <person name="Klingl A."/>
            <person name="Woyke T."/>
            <person name="Ryan C.M."/>
            <person name="Banfield J.F."/>
        </authorList>
    </citation>
    <scope>NUCLEOTIDE SEQUENCE [LARGE SCALE GENOMIC DNA]</scope>
    <source>
        <strain evidence="1">CG23_combo_of_CG06-09_8_20_14_all_39_17</strain>
    </source>
</reference>
<evidence type="ECO:0000313" key="2">
    <source>
        <dbReference type="Proteomes" id="UP000229976"/>
    </source>
</evidence>
<dbReference type="EMBL" id="PCRO01000030">
    <property type="protein sequence ID" value="PIP22738.1"/>
    <property type="molecule type" value="Genomic_DNA"/>
</dbReference>
<evidence type="ECO:0000313" key="1">
    <source>
        <dbReference type="EMBL" id="PIP22738.1"/>
    </source>
</evidence>
<gene>
    <name evidence="1" type="ORF">COX37_02410</name>
</gene>